<organism evidence="2 3">
    <name type="scientific">Ornithinibacter aureus</name>
    <dbReference type="NCBI Taxonomy" id="622664"/>
    <lineage>
        <taxon>Bacteria</taxon>
        <taxon>Bacillati</taxon>
        <taxon>Actinomycetota</taxon>
        <taxon>Actinomycetes</taxon>
        <taxon>Micrococcales</taxon>
        <taxon>Intrasporangiaceae</taxon>
        <taxon>Ornithinibacter</taxon>
    </lineage>
</organism>
<evidence type="ECO:0000313" key="2">
    <source>
        <dbReference type="EMBL" id="GAA4398955.1"/>
    </source>
</evidence>
<feature type="compositionally biased region" description="Pro residues" evidence="1">
    <location>
        <begin position="142"/>
        <end position="159"/>
    </location>
</feature>
<name>A0ABP8K0L2_9MICO</name>
<keyword evidence="3" id="KW-1185">Reference proteome</keyword>
<reference evidence="3" key="1">
    <citation type="journal article" date="2019" name="Int. J. Syst. Evol. Microbiol.">
        <title>The Global Catalogue of Microorganisms (GCM) 10K type strain sequencing project: providing services to taxonomists for standard genome sequencing and annotation.</title>
        <authorList>
            <consortium name="The Broad Institute Genomics Platform"/>
            <consortium name="The Broad Institute Genome Sequencing Center for Infectious Disease"/>
            <person name="Wu L."/>
            <person name="Ma J."/>
        </authorList>
    </citation>
    <scope>NUCLEOTIDE SEQUENCE [LARGE SCALE GENOMIC DNA]</scope>
    <source>
        <strain evidence="3">JCM 17738</strain>
    </source>
</reference>
<feature type="region of interest" description="Disordered" evidence="1">
    <location>
        <begin position="137"/>
        <end position="165"/>
    </location>
</feature>
<proteinExistence type="predicted"/>
<evidence type="ECO:0000256" key="1">
    <source>
        <dbReference type="SAM" id="MobiDB-lite"/>
    </source>
</evidence>
<accession>A0ABP8K0L2</accession>
<gene>
    <name evidence="2" type="ORF">GCM10023153_24410</name>
</gene>
<evidence type="ECO:0000313" key="3">
    <source>
        <dbReference type="Proteomes" id="UP001500390"/>
    </source>
</evidence>
<protein>
    <submittedName>
        <fullName evidence="2">Uncharacterized protein</fullName>
    </submittedName>
</protein>
<comment type="caution">
    <text evidence="2">The sequence shown here is derived from an EMBL/GenBank/DDBJ whole genome shotgun (WGS) entry which is preliminary data.</text>
</comment>
<dbReference type="Proteomes" id="UP001500390">
    <property type="component" value="Unassembled WGS sequence"/>
</dbReference>
<sequence length="287" mass="29757">MIAWLSSGCGSGARAYEPAAGGPIVSTFTVPTYAWDKGAGADASVSGTLWFTAEGCTLMSNGEGADRVTEAVFFPNATGVTYGDGVRAVVDAEGRVFAVEGQDFAYGGGFGVPAASDLRKQWLDQCPGTEVREGAVINDEPASPPSTISPPLPAQPGPTAPSTAAELGYFPVPTYQWQPDGGGPDFVTGTVTFADGRCPVMTTSQGDDVQHIGLVFPNAEGFRHAQHAPRPVIYSTLPSGNGGLMVEDEQLTGFHGRTGSSNDSAWAALCTTVPVDSVFSVQDFPNR</sequence>
<dbReference type="EMBL" id="BAABFX010000033">
    <property type="protein sequence ID" value="GAA4398955.1"/>
    <property type="molecule type" value="Genomic_DNA"/>
</dbReference>